<accession>A0AAJ0DJK9</accession>
<proteinExistence type="predicted"/>
<dbReference type="AlphaFoldDB" id="A0AAJ0DJK9"/>
<keyword evidence="3" id="KW-1185">Reference proteome</keyword>
<dbReference type="EMBL" id="JAWDJX010000009">
    <property type="protein sequence ID" value="KAK3055208.1"/>
    <property type="molecule type" value="Genomic_DNA"/>
</dbReference>
<feature type="compositionally biased region" description="Acidic residues" evidence="1">
    <location>
        <begin position="362"/>
        <end position="371"/>
    </location>
</feature>
<name>A0AAJ0DJK9_9PEZI</name>
<gene>
    <name evidence="2" type="ORF">LTR09_003761</name>
</gene>
<organism evidence="2 3">
    <name type="scientific">Extremus antarcticus</name>
    <dbReference type="NCBI Taxonomy" id="702011"/>
    <lineage>
        <taxon>Eukaryota</taxon>
        <taxon>Fungi</taxon>
        <taxon>Dikarya</taxon>
        <taxon>Ascomycota</taxon>
        <taxon>Pezizomycotina</taxon>
        <taxon>Dothideomycetes</taxon>
        <taxon>Dothideomycetidae</taxon>
        <taxon>Mycosphaerellales</taxon>
        <taxon>Extremaceae</taxon>
        <taxon>Extremus</taxon>
    </lineage>
</organism>
<evidence type="ECO:0000313" key="3">
    <source>
        <dbReference type="Proteomes" id="UP001271007"/>
    </source>
</evidence>
<dbReference type="Proteomes" id="UP001271007">
    <property type="component" value="Unassembled WGS sequence"/>
</dbReference>
<evidence type="ECO:0000256" key="1">
    <source>
        <dbReference type="SAM" id="MobiDB-lite"/>
    </source>
</evidence>
<evidence type="ECO:0000313" key="2">
    <source>
        <dbReference type="EMBL" id="KAK3055208.1"/>
    </source>
</evidence>
<protein>
    <submittedName>
        <fullName evidence="2">Uncharacterized protein</fullName>
    </submittedName>
</protein>
<sequence length="371" mass="41140">MQLSLYSPISEGAITRGWTGWGEVAKKSYTSEYLSSNWLSCFDIGIRLSTYLGMPPPISSPYLLSTVKKACLQVSSLLPSKFRALLGIRQVQASSTSHLLELSNSGSFTAHFGLTRQFDEQPDNVKADYRTCWTPYLEAELQGAKLYLYAMTLALPAADDPKDDNIQSLHRETALQKGLMASTTLITNIMTLSLVPTDGNRYPVGALTFPPKQHFTTLFFATAYLFRFISSSHTATQQDRELAVTGLMDAHKIFQAFHKDRDHVRAAVHIETFVEILRLEYAADRRPSSTDLVTTSRLGASVMCDAVFCAARYRNRQSASGESGAPHTWRTTNDDAASRLPLAPKEKAATVSPPFDGQTTYEVEDTSWLEP</sequence>
<comment type="caution">
    <text evidence="2">The sequence shown here is derived from an EMBL/GenBank/DDBJ whole genome shotgun (WGS) entry which is preliminary data.</text>
</comment>
<feature type="region of interest" description="Disordered" evidence="1">
    <location>
        <begin position="318"/>
        <end position="371"/>
    </location>
</feature>
<reference evidence="2" key="1">
    <citation type="submission" date="2023-04" db="EMBL/GenBank/DDBJ databases">
        <title>Black Yeasts Isolated from many extreme environments.</title>
        <authorList>
            <person name="Coleine C."/>
            <person name="Stajich J.E."/>
            <person name="Selbmann L."/>
        </authorList>
    </citation>
    <scope>NUCLEOTIDE SEQUENCE</scope>
    <source>
        <strain evidence="2">CCFEE 5312</strain>
    </source>
</reference>